<organism evidence="5 6">
    <name type="scientific">Echinicola strongylocentroti</name>
    <dbReference type="NCBI Taxonomy" id="1795355"/>
    <lineage>
        <taxon>Bacteria</taxon>
        <taxon>Pseudomonadati</taxon>
        <taxon>Bacteroidota</taxon>
        <taxon>Cytophagia</taxon>
        <taxon>Cytophagales</taxon>
        <taxon>Cyclobacteriaceae</taxon>
        <taxon>Echinicola</taxon>
    </lineage>
</organism>
<dbReference type="AlphaFoldDB" id="A0A2Z4ICV0"/>
<dbReference type="RefSeq" id="WP_112782213.1">
    <property type="nucleotide sequence ID" value="NZ_CP030041.1"/>
</dbReference>
<evidence type="ECO:0000256" key="2">
    <source>
        <dbReference type="ARBA" id="ARBA00023125"/>
    </source>
</evidence>
<protein>
    <submittedName>
        <fullName evidence="5">GntR family transcriptional regulator</fullName>
    </submittedName>
</protein>
<dbReference type="InterPro" id="IPR008920">
    <property type="entry name" value="TF_FadR/GntR_C"/>
</dbReference>
<keyword evidence="2" id="KW-0238">DNA-binding</keyword>
<dbReference type="InterPro" id="IPR036390">
    <property type="entry name" value="WH_DNA-bd_sf"/>
</dbReference>
<dbReference type="Gene3D" id="1.20.120.530">
    <property type="entry name" value="GntR ligand-binding domain-like"/>
    <property type="match status" value="1"/>
</dbReference>
<name>A0A2Z4ICV0_9BACT</name>
<keyword evidence="3" id="KW-0804">Transcription</keyword>
<dbReference type="InterPro" id="IPR011711">
    <property type="entry name" value="GntR_C"/>
</dbReference>
<dbReference type="GO" id="GO:0003700">
    <property type="term" value="F:DNA-binding transcription factor activity"/>
    <property type="evidence" value="ECO:0007669"/>
    <property type="project" value="InterPro"/>
</dbReference>
<dbReference type="KEGG" id="est:DN752_00840"/>
<evidence type="ECO:0000256" key="3">
    <source>
        <dbReference type="ARBA" id="ARBA00023163"/>
    </source>
</evidence>
<dbReference type="SMART" id="SM00895">
    <property type="entry name" value="FCD"/>
    <property type="match status" value="1"/>
</dbReference>
<dbReference type="Pfam" id="PF00392">
    <property type="entry name" value="GntR"/>
    <property type="match status" value="1"/>
</dbReference>
<dbReference type="Pfam" id="PF07729">
    <property type="entry name" value="FCD"/>
    <property type="match status" value="1"/>
</dbReference>
<dbReference type="PROSITE" id="PS50949">
    <property type="entry name" value="HTH_GNTR"/>
    <property type="match status" value="1"/>
</dbReference>
<reference evidence="5 6" key="1">
    <citation type="submission" date="2018-06" db="EMBL/GenBank/DDBJ databases">
        <title>Echinicola strongylocentroti sp. nov., isolated from a sea urchin Strongylocentrotus intermedius.</title>
        <authorList>
            <person name="Bae S.S."/>
        </authorList>
    </citation>
    <scope>NUCLEOTIDE SEQUENCE [LARGE SCALE GENOMIC DNA]</scope>
    <source>
        <strain evidence="5 6">MEBiC08714</strain>
    </source>
</reference>
<dbReference type="PANTHER" id="PTHR43537">
    <property type="entry name" value="TRANSCRIPTIONAL REGULATOR, GNTR FAMILY"/>
    <property type="match status" value="1"/>
</dbReference>
<dbReference type="SUPFAM" id="SSF48008">
    <property type="entry name" value="GntR ligand-binding domain-like"/>
    <property type="match status" value="1"/>
</dbReference>
<dbReference type="Proteomes" id="UP000248688">
    <property type="component" value="Chromosome"/>
</dbReference>
<proteinExistence type="predicted"/>
<dbReference type="SUPFAM" id="SSF46785">
    <property type="entry name" value="Winged helix' DNA-binding domain"/>
    <property type="match status" value="1"/>
</dbReference>
<evidence type="ECO:0000313" key="5">
    <source>
        <dbReference type="EMBL" id="AWW28792.1"/>
    </source>
</evidence>
<dbReference type="InterPro" id="IPR000524">
    <property type="entry name" value="Tscrpt_reg_HTH_GntR"/>
</dbReference>
<dbReference type="CDD" id="cd07377">
    <property type="entry name" value="WHTH_GntR"/>
    <property type="match status" value="1"/>
</dbReference>
<dbReference type="EMBL" id="CP030041">
    <property type="protein sequence ID" value="AWW28792.1"/>
    <property type="molecule type" value="Genomic_DNA"/>
</dbReference>
<dbReference type="PRINTS" id="PR00035">
    <property type="entry name" value="HTHGNTR"/>
</dbReference>
<dbReference type="SMART" id="SM00345">
    <property type="entry name" value="HTH_GNTR"/>
    <property type="match status" value="1"/>
</dbReference>
<dbReference type="InterPro" id="IPR036388">
    <property type="entry name" value="WH-like_DNA-bd_sf"/>
</dbReference>
<dbReference type="OrthoDB" id="9799482at2"/>
<keyword evidence="1" id="KW-0805">Transcription regulation</keyword>
<dbReference type="PANTHER" id="PTHR43537:SF5">
    <property type="entry name" value="UXU OPERON TRANSCRIPTIONAL REGULATOR"/>
    <property type="match status" value="1"/>
</dbReference>
<feature type="domain" description="HTH gntR-type" evidence="4">
    <location>
        <begin position="13"/>
        <end position="81"/>
    </location>
</feature>
<dbReference type="GO" id="GO:0003677">
    <property type="term" value="F:DNA binding"/>
    <property type="evidence" value="ECO:0007669"/>
    <property type="project" value="UniProtKB-KW"/>
</dbReference>
<accession>A0A2Z4ICV0</accession>
<sequence length="260" mass="29161">MELLSNFSQIEIETPVDKIINQIKNLITSGQLQPGDRLPPERKLCEKLGVGRTHLRDAIKKLEFYGILKTLPQSGTVVAGMGITALEGLISDVLRLEGSDFKSLVETRVILETQSASLAAERRSDEDLKEIERAMKTHMKKVKEGHHGVEEDLMFHLKIAEASKNSVLTSLMLIITPDILSYFKQHDVCGEGRYLAAAEEHEVIFEHIKNQNTEAVALMMNNHLKNIQEFAETRIERFNISTKINKDVLKKGASEENGSA</sequence>
<evidence type="ECO:0000256" key="1">
    <source>
        <dbReference type="ARBA" id="ARBA00023015"/>
    </source>
</evidence>
<evidence type="ECO:0000313" key="6">
    <source>
        <dbReference type="Proteomes" id="UP000248688"/>
    </source>
</evidence>
<evidence type="ECO:0000259" key="4">
    <source>
        <dbReference type="PROSITE" id="PS50949"/>
    </source>
</evidence>
<gene>
    <name evidence="5" type="ORF">DN752_00840</name>
</gene>
<dbReference type="Gene3D" id="1.10.10.10">
    <property type="entry name" value="Winged helix-like DNA-binding domain superfamily/Winged helix DNA-binding domain"/>
    <property type="match status" value="1"/>
</dbReference>
<keyword evidence="6" id="KW-1185">Reference proteome</keyword>